<sequence>MTDPDLTGQILAAAVEELGGQQRPGQVEMAAEVSTTFATGEHLLVQAGTGTGKSLGYLAPAVAELAGNPQARIVIATATLALQSQLANKDIPTAVAAAQQLTGTTVSHAVLKGRSNYVCLQRVRDGSGLEQDALVADPSEASGLGAEVVALRRWAEEEAEADGLADRDDAPDHTPAAWSQVSVPVRECLGAQKCPFGEVCFVEESRRRARASQLVVTNHALLAIDAMHGGTALPEYDALVIDEAHELVARVTGAASVELGPVQVERVAKRCLPWLADQTGLEFLDAADTLQEGLDEAEVGRIPGGEPAVLAAVRSVRDAARQAVTGLAGGAAEEVERNQAQAAAQEIFDIAERMAKLSEFDVIWVSESERFGRQLNCAPLSVAGLLRDRVFADHAVVLTSATLKLGGEFRAIAASVGLDATGADYRGVDVGSPFDYRSQGILYVATRLAPPTREGIAPDALAEIAELLWAAEGRTLGLFASQRAAEAAARYCRAEVPDRLILCQGDAHLPKLTAQFVADPEASLFGTLSLWQGLDVPGDTCRLVVIDKIPFPRPDDPLMQARQQAVTQAGGNGFMAVAASHAGLLLAQGAGRLIRTLDDRGVVAVLDPRLVTARYGSFLRASLPDFWMTTDPEVAVAALRRLGAAANDA</sequence>
<gene>
    <name evidence="6" type="ORF">ATK74_1119</name>
</gene>
<dbReference type="OrthoDB" id="9805194at2"/>
<keyword evidence="1" id="KW-0547">Nucleotide-binding</keyword>
<proteinExistence type="inferred from homology"/>
<dbReference type="AlphaFoldDB" id="A0A2A9CSI3"/>
<dbReference type="InterPro" id="IPR045028">
    <property type="entry name" value="DinG/Rad3-like"/>
</dbReference>
<evidence type="ECO:0000259" key="5">
    <source>
        <dbReference type="PROSITE" id="PS51193"/>
    </source>
</evidence>
<accession>A0A2A9CSI3</accession>
<dbReference type="GO" id="GO:0006139">
    <property type="term" value="P:nucleobase-containing compound metabolic process"/>
    <property type="evidence" value="ECO:0007669"/>
    <property type="project" value="InterPro"/>
</dbReference>
<dbReference type="Gene3D" id="3.40.50.300">
    <property type="entry name" value="P-loop containing nucleotide triphosphate hydrolases"/>
    <property type="match status" value="2"/>
</dbReference>
<keyword evidence="3" id="KW-0067">ATP-binding</keyword>
<dbReference type="InterPro" id="IPR027417">
    <property type="entry name" value="P-loop_NTPase"/>
</dbReference>
<dbReference type="EMBL" id="PDJC01000001">
    <property type="protein sequence ID" value="PFG16572.1"/>
    <property type="molecule type" value="Genomic_DNA"/>
</dbReference>
<dbReference type="Pfam" id="PF00270">
    <property type="entry name" value="DEAD"/>
    <property type="match status" value="1"/>
</dbReference>
<keyword evidence="6" id="KW-0347">Helicase</keyword>
<organism evidence="6 7">
    <name type="scientific">Propionicimonas paludicola</name>
    <dbReference type="NCBI Taxonomy" id="185243"/>
    <lineage>
        <taxon>Bacteria</taxon>
        <taxon>Bacillati</taxon>
        <taxon>Actinomycetota</taxon>
        <taxon>Actinomycetes</taxon>
        <taxon>Propionibacteriales</taxon>
        <taxon>Nocardioidaceae</taxon>
        <taxon>Propionicimonas</taxon>
    </lineage>
</organism>
<evidence type="ECO:0000256" key="1">
    <source>
        <dbReference type="ARBA" id="ARBA00022741"/>
    </source>
</evidence>
<comment type="similarity">
    <text evidence="4">Belongs to the helicase family. DinG subfamily.</text>
</comment>
<evidence type="ECO:0000256" key="4">
    <source>
        <dbReference type="ARBA" id="ARBA00038058"/>
    </source>
</evidence>
<reference evidence="6 7" key="1">
    <citation type="submission" date="2017-10" db="EMBL/GenBank/DDBJ databases">
        <title>Sequencing the genomes of 1000 actinobacteria strains.</title>
        <authorList>
            <person name="Klenk H.-P."/>
        </authorList>
    </citation>
    <scope>NUCLEOTIDE SEQUENCE [LARGE SCALE GENOMIC DNA]</scope>
    <source>
        <strain evidence="6 7">DSM 15597</strain>
    </source>
</reference>
<dbReference type="GO" id="GO:0003676">
    <property type="term" value="F:nucleic acid binding"/>
    <property type="evidence" value="ECO:0007669"/>
    <property type="project" value="InterPro"/>
</dbReference>
<dbReference type="Pfam" id="PF13307">
    <property type="entry name" value="Helicase_C_2"/>
    <property type="match status" value="1"/>
</dbReference>
<dbReference type="PANTHER" id="PTHR11472">
    <property type="entry name" value="DNA REPAIR DEAD HELICASE RAD3/XP-D SUBFAMILY MEMBER"/>
    <property type="match status" value="1"/>
</dbReference>
<keyword evidence="2" id="KW-0378">Hydrolase</keyword>
<name>A0A2A9CSI3_9ACTN</name>
<comment type="caution">
    <text evidence="6">The sequence shown here is derived from an EMBL/GenBank/DDBJ whole genome shotgun (WGS) entry which is preliminary data.</text>
</comment>
<dbReference type="InterPro" id="IPR006555">
    <property type="entry name" value="ATP-dep_Helicase_C"/>
</dbReference>
<dbReference type="SUPFAM" id="SSF52540">
    <property type="entry name" value="P-loop containing nucleoside triphosphate hydrolases"/>
    <property type="match status" value="2"/>
</dbReference>
<dbReference type="Proteomes" id="UP000226079">
    <property type="component" value="Unassembled WGS sequence"/>
</dbReference>
<dbReference type="PANTHER" id="PTHR11472:SF34">
    <property type="entry name" value="REGULATOR OF TELOMERE ELONGATION HELICASE 1"/>
    <property type="match status" value="1"/>
</dbReference>
<dbReference type="RefSeq" id="WP_098462036.1">
    <property type="nucleotide sequence ID" value="NZ_PDJC01000001.1"/>
</dbReference>
<dbReference type="GO" id="GO:0005524">
    <property type="term" value="F:ATP binding"/>
    <property type="evidence" value="ECO:0007669"/>
    <property type="project" value="UniProtKB-KW"/>
</dbReference>
<dbReference type="GO" id="GO:0003678">
    <property type="term" value="F:DNA helicase activity"/>
    <property type="evidence" value="ECO:0007669"/>
    <property type="project" value="TreeGrafter"/>
</dbReference>
<evidence type="ECO:0000256" key="2">
    <source>
        <dbReference type="ARBA" id="ARBA00022801"/>
    </source>
</evidence>
<dbReference type="PROSITE" id="PS51193">
    <property type="entry name" value="HELICASE_ATP_BIND_2"/>
    <property type="match status" value="1"/>
</dbReference>
<dbReference type="InterPro" id="IPR014013">
    <property type="entry name" value="Helic_SF1/SF2_ATP-bd_DinG/Rad3"/>
</dbReference>
<dbReference type="GO" id="GO:0016818">
    <property type="term" value="F:hydrolase activity, acting on acid anhydrides, in phosphorus-containing anhydrides"/>
    <property type="evidence" value="ECO:0007669"/>
    <property type="project" value="InterPro"/>
</dbReference>
<feature type="domain" description="Helicase ATP-binding" evidence="5">
    <location>
        <begin position="12"/>
        <end position="293"/>
    </location>
</feature>
<dbReference type="InterPro" id="IPR011545">
    <property type="entry name" value="DEAD/DEAH_box_helicase_dom"/>
</dbReference>
<evidence type="ECO:0000313" key="6">
    <source>
        <dbReference type="EMBL" id="PFG16572.1"/>
    </source>
</evidence>
<evidence type="ECO:0000256" key="3">
    <source>
        <dbReference type="ARBA" id="ARBA00022840"/>
    </source>
</evidence>
<protein>
    <submittedName>
        <fullName evidence="6">ATP-dependent DNA helicase DinG</fullName>
    </submittedName>
</protein>
<dbReference type="SMART" id="SM00491">
    <property type="entry name" value="HELICc2"/>
    <property type="match status" value="1"/>
</dbReference>
<evidence type="ECO:0000313" key="7">
    <source>
        <dbReference type="Proteomes" id="UP000226079"/>
    </source>
</evidence>
<keyword evidence="7" id="KW-1185">Reference proteome</keyword>